<dbReference type="Proteomes" id="UP001295423">
    <property type="component" value="Unassembled WGS sequence"/>
</dbReference>
<organism evidence="2 3">
    <name type="scientific">Cylindrotheca closterium</name>
    <dbReference type="NCBI Taxonomy" id="2856"/>
    <lineage>
        <taxon>Eukaryota</taxon>
        <taxon>Sar</taxon>
        <taxon>Stramenopiles</taxon>
        <taxon>Ochrophyta</taxon>
        <taxon>Bacillariophyta</taxon>
        <taxon>Bacillariophyceae</taxon>
        <taxon>Bacillariophycidae</taxon>
        <taxon>Bacillariales</taxon>
        <taxon>Bacillariaceae</taxon>
        <taxon>Cylindrotheca</taxon>
    </lineage>
</organism>
<protein>
    <submittedName>
        <fullName evidence="2">Uncharacterized protein</fullName>
    </submittedName>
</protein>
<feature type="region of interest" description="Disordered" evidence="1">
    <location>
        <begin position="81"/>
        <end position="143"/>
    </location>
</feature>
<evidence type="ECO:0000313" key="3">
    <source>
        <dbReference type="Proteomes" id="UP001295423"/>
    </source>
</evidence>
<dbReference type="AlphaFoldDB" id="A0AAD2CC32"/>
<keyword evidence="3" id="KW-1185">Reference proteome</keyword>
<proteinExistence type="predicted"/>
<dbReference type="EMBL" id="CAKOGP040000032">
    <property type="protein sequence ID" value="CAJ1928052.1"/>
    <property type="molecule type" value="Genomic_DNA"/>
</dbReference>
<feature type="compositionally biased region" description="Low complexity" evidence="1">
    <location>
        <begin position="81"/>
        <end position="91"/>
    </location>
</feature>
<gene>
    <name evidence="2" type="ORF">CYCCA115_LOCUS1392</name>
</gene>
<feature type="compositionally biased region" description="Basic and acidic residues" evidence="1">
    <location>
        <begin position="134"/>
        <end position="143"/>
    </location>
</feature>
<evidence type="ECO:0000256" key="1">
    <source>
        <dbReference type="SAM" id="MobiDB-lite"/>
    </source>
</evidence>
<comment type="caution">
    <text evidence="2">The sequence shown here is derived from an EMBL/GenBank/DDBJ whole genome shotgun (WGS) entry which is preliminary data.</text>
</comment>
<evidence type="ECO:0000313" key="2">
    <source>
        <dbReference type="EMBL" id="CAJ1928052.1"/>
    </source>
</evidence>
<feature type="region of interest" description="Disordered" evidence="1">
    <location>
        <begin position="287"/>
        <end position="325"/>
    </location>
</feature>
<reference evidence="2" key="1">
    <citation type="submission" date="2023-08" db="EMBL/GenBank/DDBJ databases">
        <authorList>
            <person name="Audoor S."/>
            <person name="Bilcke G."/>
        </authorList>
    </citation>
    <scope>NUCLEOTIDE SEQUENCE</scope>
</reference>
<name>A0AAD2CC32_9STRA</name>
<sequence>MNPRLSHDKIRISESEAPGRRLLLRMIDVQRMLANVNTSLLTGVSLGRDDWEELRVGCVTLGEVFENEVVFAWDDEDTSSVQSLSQSHNSLPSPLRRHRPGNEPGKNPTLHSSMPPKSRVTSTTNAGPKRRSVTFKETENMQPKDQDEFVGSVLNKPLQTIMSIGSPIVPQNDRILLGGPLSSAPDEIHEENDAMVNGSGPHGEQQQNVNGTNGNLAKHRVRANPNASLPGELPMEAVPLGVFEKGTTLPMHVSGIDSEREQSEGTSKRAADVAMDQVPLGQFQKGKMLAQRSGIPNGPDTGSDRGQGSMSTFGNSDTDLQEMAS</sequence>
<feature type="compositionally biased region" description="Polar residues" evidence="1">
    <location>
        <begin position="304"/>
        <end position="325"/>
    </location>
</feature>
<accession>A0AAD2CC32</accession>